<dbReference type="AlphaFoldDB" id="M5DSD4"/>
<dbReference type="EC" id="2.7.7.65" evidence="2"/>
<proteinExistence type="predicted"/>
<protein>
    <recommendedName>
        <fullName evidence="2">diguanylate cyclase</fullName>
        <ecNumber evidence="2">2.7.7.65</ecNumber>
    </recommendedName>
</protein>
<dbReference type="GeneID" id="79178469"/>
<evidence type="ECO:0000256" key="3">
    <source>
        <dbReference type="ARBA" id="ARBA00034247"/>
    </source>
</evidence>
<feature type="transmembrane region" description="Helical" evidence="4">
    <location>
        <begin position="125"/>
        <end position="144"/>
    </location>
</feature>
<dbReference type="PROSITE" id="PS50887">
    <property type="entry name" value="GGDEF"/>
    <property type="match status" value="1"/>
</dbReference>
<dbReference type="GO" id="GO:1902201">
    <property type="term" value="P:negative regulation of bacterial-type flagellum-dependent cell motility"/>
    <property type="evidence" value="ECO:0007669"/>
    <property type="project" value="TreeGrafter"/>
</dbReference>
<reference evidence="6 7" key="1">
    <citation type="journal article" date="2013" name="Genome Announc.">
        <title>Genome Sequence of Thalassolituus oleivorans MIL-1 (DSM 14913T).</title>
        <authorList>
            <person name="Golyshin P.N."/>
            <person name="Werner J."/>
            <person name="Chernikova T.N."/>
            <person name="Tran H."/>
            <person name="Ferrer M."/>
            <person name="Yakimov M.M."/>
            <person name="Teeling H."/>
            <person name="Golyshina O.V."/>
        </authorList>
    </citation>
    <scope>NUCLEOTIDE SEQUENCE [LARGE SCALE GENOMIC DNA]</scope>
    <source>
        <strain evidence="6 7">MIL-1</strain>
    </source>
</reference>
<feature type="domain" description="GGDEF" evidence="5">
    <location>
        <begin position="256"/>
        <end position="394"/>
    </location>
</feature>
<comment type="cofactor">
    <cofactor evidence="1">
        <name>Mg(2+)</name>
        <dbReference type="ChEBI" id="CHEBI:18420"/>
    </cofactor>
</comment>
<name>M5DSD4_9GAMM</name>
<dbReference type="InterPro" id="IPR043128">
    <property type="entry name" value="Rev_trsase/Diguanyl_cyclase"/>
</dbReference>
<dbReference type="Pfam" id="PF00990">
    <property type="entry name" value="GGDEF"/>
    <property type="match status" value="1"/>
</dbReference>
<accession>M5DSD4</accession>
<dbReference type="GO" id="GO:0052621">
    <property type="term" value="F:diguanylate cyclase activity"/>
    <property type="evidence" value="ECO:0007669"/>
    <property type="project" value="UniProtKB-EC"/>
</dbReference>
<evidence type="ECO:0000259" key="5">
    <source>
        <dbReference type="PROSITE" id="PS50887"/>
    </source>
</evidence>
<feature type="transmembrane region" description="Helical" evidence="4">
    <location>
        <begin position="69"/>
        <end position="87"/>
    </location>
</feature>
<dbReference type="InterPro" id="IPR000160">
    <property type="entry name" value="GGDEF_dom"/>
</dbReference>
<dbReference type="PANTHER" id="PTHR45138:SF9">
    <property type="entry name" value="DIGUANYLATE CYCLASE DGCM-RELATED"/>
    <property type="match status" value="1"/>
</dbReference>
<feature type="transmembrane region" description="Helical" evidence="4">
    <location>
        <begin position="6"/>
        <end position="25"/>
    </location>
</feature>
<dbReference type="STRING" id="187493.CN03_09995"/>
<dbReference type="FunFam" id="3.30.70.270:FF:000001">
    <property type="entry name" value="Diguanylate cyclase domain protein"/>
    <property type="match status" value="1"/>
</dbReference>
<dbReference type="InterPro" id="IPR050469">
    <property type="entry name" value="Diguanylate_Cyclase"/>
</dbReference>
<evidence type="ECO:0000313" key="6">
    <source>
        <dbReference type="EMBL" id="CCU72062.1"/>
    </source>
</evidence>
<dbReference type="eggNOG" id="COG3706">
    <property type="taxonomic scope" value="Bacteria"/>
</dbReference>
<dbReference type="GO" id="GO:0043709">
    <property type="term" value="P:cell adhesion involved in single-species biofilm formation"/>
    <property type="evidence" value="ECO:0007669"/>
    <property type="project" value="TreeGrafter"/>
</dbReference>
<dbReference type="HOGENOM" id="CLU_000445_11_1_6"/>
<dbReference type="SMART" id="SM00267">
    <property type="entry name" value="GGDEF"/>
    <property type="match status" value="1"/>
</dbReference>
<dbReference type="EMBL" id="HF680312">
    <property type="protein sequence ID" value="CCU72062.1"/>
    <property type="molecule type" value="Genomic_DNA"/>
</dbReference>
<keyword evidence="7" id="KW-1185">Reference proteome</keyword>
<feature type="transmembrane region" description="Helical" evidence="4">
    <location>
        <begin position="195"/>
        <end position="214"/>
    </location>
</feature>
<evidence type="ECO:0000256" key="4">
    <source>
        <dbReference type="SAM" id="Phobius"/>
    </source>
</evidence>
<dbReference type="RefSeq" id="WP_015486794.1">
    <property type="nucleotide sequence ID" value="NC_020888.1"/>
</dbReference>
<dbReference type="CDD" id="cd01949">
    <property type="entry name" value="GGDEF"/>
    <property type="match status" value="1"/>
</dbReference>
<keyword evidence="4" id="KW-0812">Transmembrane</keyword>
<comment type="catalytic activity">
    <reaction evidence="3">
        <text>2 GTP = 3',3'-c-di-GMP + 2 diphosphate</text>
        <dbReference type="Rhea" id="RHEA:24898"/>
        <dbReference type="ChEBI" id="CHEBI:33019"/>
        <dbReference type="ChEBI" id="CHEBI:37565"/>
        <dbReference type="ChEBI" id="CHEBI:58805"/>
        <dbReference type="EC" id="2.7.7.65"/>
    </reaction>
</comment>
<dbReference type="Gene3D" id="3.30.70.270">
    <property type="match status" value="1"/>
</dbReference>
<feature type="transmembrane region" description="Helical" evidence="4">
    <location>
        <begin position="156"/>
        <end position="175"/>
    </location>
</feature>
<dbReference type="PANTHER" id="PTHR45138">
    <property type="entry name" value="REGULATORY COMPONENTS OF SENSORY TRANSDUCTION SYSTEM"/>
    <property type="match status" value="1"/>
</dbReference>
<keyword evidence="4" id="KW-1133">Transmembrane helix</keyword>
<dbReference type="Proteomes" id="UP000011866">
    <property type="component" value="Chromosome"/>
</dbReference>
<dbReference type="NCBIfam" id="TIGR00254">
    <property type="entry name" value="GGDEF"/>
    <property type="match status" value="1"/>
</dbReference>
<evidence type="ECO:0000256" key="1">
    <source>
        <dbReference type="ARBA" id="ARBA00001946"/>
    </source>
</evidence>
<sequence>MTLDPASLLLTNAITSLALAAVLLLSRIGMGNDARGIGTWVFGDIVLAMGRCAAVATLLGLPFTVGRDFTSVAGCLGVIGLVAHVQALRSVAGHPARPILVVAQALGSALLLYLLALPLESLSHKMFLFSVMAMGYSAVTLWVLRPLLRFWGARLIALMMLISLVMRLGLLLTWNDVDIPPSSSQNLSDGLRAPVLVFQLAMAMLVTGGFVLLMHERLRARIERLVVTDALTGTVNRHGIMPLLQDAWAQALRHGRPVSVVMFDLDHFKRINDLYGHAIGDEVLTGFAACISSQLQDNDTLSRWGDEEFLLLLNDTEIAKAHAIADRLRQLVAGVSLDERIPSVTVSAGVASIESLQGMDDTQATDSLMDMLDAADRRLYLAKRQRNCVVSVDGDLEALPGFSASQ</sequence>
<feature type="transmembrane region" description="Helical" evidence="4">
    <location>
        <begin position="37"/>
        <end position="63"/>
    </location>
</feature>
<gene>
    <name evidence="6" type="ORF">TOL_1638</name>
</gene>
<dbReference type="SUPFAM" id="SSF55073">
    <property type="entry name" value="Nucleotide cyclase"/>
    <property type="match status" value="1"/>
</dbReference>
<dbReference type="KEGG" id="tol:TOL_1638"/>
<evidence type="ECO:0000256" key="2">
    <source>
        <dbReference type="ARBA" id="ARBA00012528"/>
    </source>
</evidence>
<evidence type="ECO:0000313" key="7">
    <source>
        <dbReference type="Proteomes" id="UP000011866"/>
    </source>
</evidence>
<dbReference type="GO" id="GO:0005886">
    <property type="term" value="C:plasma membrane"/>
    <property type="evidence" value="ECO:0007669"/>
    <property type="project" value="TreeGrafter"/>
</dbReference>
<feature type="transmembrane region" description="Helical" evidence="4">
    <location>
        <begin position="99"/>
        <end position="119"/>
    </location>
</feature>
<keyword evidence="4" id="KW-0472">Membrane</keyword>
<organism evidence="6 7">
    <name type="scientific">Thalassolituus oleivorans MIL-1</name>
    <dbReference type="NCBI Taxonomy" id="1298593"/>
    <lineage>
        <taxon>Bacteria</taxon>
        <taxon>Pseudomonadati</taxon>
        <taxon>Pseudomonadota</taxon>
        <taxon>Gammaproteobacteria</taxon>
        <taxon>Oceanospirillales</taxon>
        <taxon>Oceanospirillaceae</taxon>
        <taxon>Thalassolituus</taxon>
    </lineage>
</organism>
<dbReference type="InterPro" id="IPR029787">
    <property type="entry name" value="Nucleotide_cyclase"/>
</dbReference>